<comment type="caution">
    <text evidence="5">The sequence shown here is derived from an EMBL/GenBank/DDBJ whole genome shotgun (WGS) entry which is preliminary data.</text>
</comment>
<evidence type="ECO:0000313" key="6">
    <source>
        <dbReference type="Proteomes" id="UP000561459"/>
    </source>
</evidence>
<dbReference type="PROSITE" id="PS01228">
    <property type="entry name" value="COF_1"/>
    <property type="match status" value="1"/>
</dbReference>
<dbReference type="AlphaFoldDB" id="A0A7W6C297"/>
<dbReference type="GO" id="GO:0005829">
    <property type="term" value="C:cytosol"/>
    <property type="evidence" value="ECO:0007669"/>
    <property type="project" value="TreeGrafter"/>
</dbReference>
<dbReference type="SFLD" id="SFLDS00003">
    <property type="entry name" value="Haloacid_Dehalogenase"/>
    <property type="match status" value="1"/>
</dbReference>
<accession>A0A7W6C297</accession>
<dbReference type="InterPro" id="IPR023198">
    <property type="entry name" value="PGP-like_dom2"/>
</dbReference>
<keyword evidence="5" id="KW-0378">Hydrolase</keyword>
<protein>
    <recommendedName>
        <fullName evidence="4">phosphoglycolate phosphatase</fullName>
        <ecNumber evidence="4">3.1.3.18</ecNumber>
    </recommendedName>
</protein>
<dbReference type="EMBL" id="JACIDY010000007">
    <property type="protein sequence ID" value="MBB3941182.1"/>
    <property type="molecule type" value="Genomic_DNA"/>
</dbReference>
<dbReference type="Pfam" id="PF13419">
    <property type="entry name" value="HAD_2"/>
    <property type="match status" value="1"/>
</dbReference>
<dbReference type="GO" id="GO:0008967">
    <property type="term" value="F:phosphoglycolate phosphatase activity"/>
    <property type="evidence" value="ECO:0007669"/>
    <property type="project" value="UniProtKB-EC"/>
</dbReference>
<dbReference type="InterPro" id="IPR036412">
    <property type="entry name" value="HAD-like_sf"/>
</dbReference>
<proteinExistence type="inferred from homology"/>
<name>A0A7W6C297_9SPHN</name>
<dbReference type="Proteomes" id="UP000561459">
    <property type="component" value="Unassembled WGS sequence"/>
</dbReference>
<dbReference type="Gene3D" id="1.10.150.240">
    <property type="entry name" value="Putative phosphatase, domain 2"/>
    <property type="match status" value="1"/>
</dbReference>
<dbReference type="EC" id="3.1.3.18" evidence="4"/>
<dbReference type="InterPro" id="IPR023214">
    <property type="entry name" value="HAD_sf"/>
</dbReference>
<dbReference type="PANTHER" id="PTHR43434">
    <property type="entry name" value="PHOSPHOGLYCOLATE PHOSPHATASE"/>
    <property type="match status" value="1"/>
</dbReference>
<comment type="pathway">
    <text evidence="2">Organic acid metabolism; glycolate biosynthesis; glycolate from 2-phosphoglycolate: step 1/1.</text>
</comment>
<dbReference type="SFLD" id="SFLDG01129">
    <property type="entry name" value="C1.5:_HAD__Beta-PGM__Phosphata"/>
    <property type="match status" value="1"/>
</dbReference>
<evidence type="ECO:0000256" key="3">
    <source>
        <dbReference type="ARBA" id="ARBA00006171"/>
    </source>
</evidence>
<organism evidence="5 6">
    <name type="scientific">Novosphingobium fluoreni</name>
    <dbReference type="NCBI Taxonomy" id="1391222"/>
    <lineage>
        <taxon>Bacteria</taxon>
        <taxon>Pseudomonadati</taxon>
        <taxon>Pseudomonadota</taxon>
        <taxon>Alphaproteobacteria</taxon>
        <taxon>Sphingomonadales</taxon>
        <taxon>Sphingomonadaceae</taxon>
        <taxon>Novosphingobium</taxon>
    </lineage>
</organism>
<comment type="catalytic activity">
    <reaction evidence="1">
        <text>2-phosphoglycolate + H2O = glycolate + phosphate</text>
        <dbReference type="Rhea" id="RHEA:14369"/>
        <dbReference type="ChEBI" id="CHEBI:15377"/>
        <dbReference type="ChEBI" id="CHEBI:29805"/>
        <dbReference type="ChEBI" id="CHEBI:43474"/>
        <dbReference type="ChEBI" id="CHEBI:58033"/>
        <dbReference type="EC" id="3.1.3.18"/>
    </reaction>
</comment>
<reference evidence="5 6" key="1">
    <citation type="submission" date="2020-08" db="EMBL/GenBank/DDBJ databases">
        <title>Genomic Encyclopedia of Type Strains, Phase IV (KMG-IV): sequencing the most valuable type-strain genomes for metagenomic binning, comparative biology and taxonomic classification.</title>
        <authorList>
            <person name="Goeker M."/>
        </authorList>
    </citation>
    <scope>NUCLEOTIDE SEQUENCE [LARGE SCALE GENOMIC DNA]</scope>
    <source>
        <strain evidence="5 6">DSM 27568</strain>
    </source>
</reference>
<dbReference type="PANTHER" id="PTHR43434:SF1">
    <property type="entry name" value="PHOSPHOGLYCOLATE PHOSPHATASE"/>
    <property type="match status" value="1"/>
</dbReference>
<dbReference type="InterPro" id="IPR050155">
    <property type="entry name" value="HAD-like_hydrolase_sf"/>
</dbReference>
<evidence type="ECO:0000256" key="4">
    <source>
        <dbReference type="ARBA" id="ARBA00013078"/>
    </source>
</evidence>
<sequence>MTNFPFAIVGFDLDGTLLNTLGDLAGAVNYTIGLEGRAPIPVDEVRPLVGGGSRKMLAKALEVTGGALPASRIDELFPRLLEYYEAHIAIETKLYPGGAQMLDSLASRGVQLALVTNKLEHLAVKLLGELGLSDRFYTIIGGDSLGPNTAKPRPDTLLEMRRRGVAGRAAYVGDTTYDTGAARAAGLPCVAVSFGFNDLPLAELGATAVIDHFDELIPTLERL</sequence>
<keyword evidence="6" id="KW-1185">Reference proteome</keyword>
<evidence type="ECO:0000256" key="1">
    <source>
        <dbReference type="ARBA" id="ARBA00000830"/>
    </source>
</evidence>
<dbReference type="InterPro" id="IPR041492">
    <property type="entry name" value="HAD_2"/>
</dbReference>
<gene>
    <name evidence="5" type="ORF">GGR39_002850</name>
</gene>
<dbReference type="Gene3D" id="3.40.50.1000">
    <property type="entry name" value="HAD superfamily/HAD-like"/>
    <property type="match status" value="1"/>
</dbReference>
<comment type="similarity">
    <text evidence="3">Belongs to the HAD-like hydrolase superfamily. CbbY/CbbZ/Gph/YieH family.</text>
</comment>
<dbReference type="RefSeq" id="WP_183617803.1">
    <property type="nucleotide sequence ID" value="NZ_JACIDY010000007.1"/>
</dbReference>
<dbReference type="GO" id="GO:0006281">
    <property type="term" value="P:DNA repair"/>
    <property type="evidence" value="ECO:0007669"/>
    <property type="project" value="TreeGrafter"/>
</dbReference>
<dbReference type="SUPFAM" id="SSF56784">
    <property type="entry name" value="HAD-like"/>
    <property type="match status" value="1"/>
</dbReference>
<evidence type="ECO:0000313" key="5">
    <source>
        <dbReference type="EMBL" id="MBB3941182.1"/>
    </source>
</evidence>
<evidence type="ECO:0000256" key="2">
    <source>
        <dbReference type="ARBA" id="ARBA00004818"/>
    </source>
</evidence>